<keyword evidence="1" id="KW-0472">Membrane</keyword>
<reference evidence="3 4" key="1">
    <citation type="submission" date="2019-04" db="EMBL/GenBank/DDBJ databases">
        <authorList>
            <person name="Liu Q."/>
            <person name="Xin Y.-H."/>
        </authorList>
    </citation>
    <scope>NUCLEOTIDE SEQUENCE [LARGE SCALE GENOMIC DNA]</scope>
    <source>
        <strain evidence="3 4">AM23</strain>
    </source>
</reference>
<feature type="transmembrane region" description="Helical" evidence="1">
    <location>
        <begin position="21"/>
        <end position="43"/>
    </location>
</feature>
<keyword evidence="4" id="KW-1185">Reference proteome</keyword>
<organism evidence="3 4">
    <name type="scientific">Arthrobacter echini</name>
    <dbReference type="NCBI Taxonomy" id="1529066"/>
    <lineage>
        <taxon>Bacteria</taxon>
        <taxon>Bacillati</taxon>
        <taxon>Actinomycetota</taxon>
        <taxon>Actinomycetes</taxon>
        <taxon>Micrococcales</taxon>
        <taxon>Micrococcaceae</taxon>
        <taxon>Arthrobacter</taxon>
    </lineage>
</organism>
<feature type="domain" description="Protein-glutamine gamma-glutamyltransferase-like C-terminal" evidence="2">
    <location>
        <begin position="160"/>
        <end position="218"/>
    </location>
</feature>
<dbReference type="Proteomes" id="UP000305233">
    <property type="component" value="Unassembled WGS sequence"/>
</dbReference>
<gene>
    <name evidence="3" type="ORF">E8P82_09220</name>
</gene>
<dbReference type="Pfam" id="PF13559">
    <property type="entry name" value="DUF4129"/>
    <property type="match status" value="1"/>
</dbReference>
<dbReference type="OrthoDB" id="5198230at2"/>
<protein>
    <submittedName>
        <fullName evidence="3">DUF4129 domain-containing protein</fullName>
    </submittedName>
</protein>
<evidence type="ECO:0000313" key="3">
    <source>
        <dbReference type="EMBL" id="THJ66177.1"/>
    </source>
</evidence>
<dbReference type="RefSeq" id="WP_136454253.1">
    <property type="nucleotide sequence ID" value="NZ_SSWH01000007.1"/>
</dbReference>
<evidence type="ECO:0000256" key="1">
    <source>
        <dbReference type="SAM" id="Phobius"/>
    </source>
</evidence>
<name>A0A4S5E413_9MICC</name>
<dbReference type="InterPro" id="IPR025403">
    <property type="entry name" value="TgpA-like_C"/>
</dbReference>
<dbReference type="EMBL" id="SSWH01000007">
    <property type="protein sequence ID" value="THJ66177.1"/>
    <property type="molecule type" value="Genomic_DNA"/>
</dbReference>
<proteinExistence type="predicted"/>
<accession>A0A4S5E413</accession>
<keyword evidence="1" id="KW-0812">Transmembrane</keyword>
<evidence type="ECO:0000313" key="4">
    <source>
        <dbReference type="Proteomes" id="UP000305233"/>
    </source>
</evidence>
<comment type="caution">
    <text evidence="3">The sequence shown here is derived from an EMBL/GenBank/DDBJ whole genome shotgun (WGS) entry which is preliminary data.</text>
</comment>
<evidence type="ECO:0000259" key="2">
    <source>
        <dbReference type="Pfam" id="PF13559"/>
    </source>
</evidence>
<sequence>MGTKRTARPGGPRTGPARAPYVLTVVVLLLAILAAASVGTFSARPVIDGTVEPVESVSTPTPSAEGTPAPLIDDGDRIVIDPDLTMAVLLLLAVSLLALVVRYLLRLRSRPTIRGGSLDEAQVRPPSALDPVAEALPTWTRTAEQLLIQDADASDAVIRCWLDFERLCARAGLPRRPTQTTSDFASAAATALDLPVEPLTTLNRLYQRARFARSHHDGRDALGAADREIALRSIRLLAAAVPSDRPVRR</sequence>
<dbReference type="AlphaFoldDB" id="A0A4S5E413"/>
<feature type="transmembrane region" description="Helical" evidence="1">
    <location>
        <begin position="84"/>
        <end position="105"/>
    </location>
</feature>
<keyword evidence="1" id="KW-1133">Transmembrane helix</keyword>